<name>S8DT93_FOMSC</name>
<feature type="region of interest" description="Disordered" evidence="1">
    <location>
        <begin position="137"/>
        <end position="160"/>
    </location>
</feature>
<dbReference type="InParanoid" id="S8DT93"/>
<protein>
    <submittedName>
        <fullName evidence="2">Uncharacterized protein</fullName>
    </submittedName>
</protein>
<feature type="compositionally biased region" description="Acidic residues" evidence="1">
    <location>
        <begin position="23"/>
        <end position="34"/>
    </location>
</feature>
<keyword evidence="3" id="KW-1185">Reference proteome</keyword>
<evidence type="ECO:0000256" key="1">
    <source>
        <dbReference type="SAM" id="MobiDB-lite"/>
    </source>
</evidence>
<evidence type="ECO:0000313" key="3">
    <source>
        <dbReference type="Proteomes" id="UP000015241"/>
    </source>
</evidence>
<dbReference type="EMBL" id="KE504199">
    <property type="protein sequence ID" value="EPS95812.1"/>
    <property type="molecule type" value="Genomic_DNA"/>
</dbReference>
<dbReference type="Proteomes" id="UP000015241">
    <property type="component" value="Unassembled WGS sequence"/>
</dbReference>
<feature type="region of interest" description="Disordered" evidence="1">
    <location>
        <begin position="1"/>
        <end position="51"/>
    </location>
</feature>
<dbReference type="HOGENOM" id="CLU_1081967_0_0_1"/>
<sequence>MPKHDADDADSIASSRPPSPIDMDIESSDDELADADGACISPSPSAPHALHPPMVFAVQPARAEETESSAVHPPMLPAEVACEMVARKAELQVAAVLAEDARARRRRAYATSSSARTRLRRYNPDYLLAARRWHASTTATTAASSPPKPPQRHSRSPSLDAWPHDFDADCSLETSTLVDPSSPSPLPYTKHLPPCASYEATAPPMGADWEARLLAHRTSLANLRRAAADAERSWALVEALVRPVVVQRGGFGEPTAR</sequence>
<reference evidence="2 3" key="1">
    <citation type="journal article" date="2012" name="Science">
        <title>The Paleozoic origin of enzymatic lignin decomposition reconstructed from 31 fungal genomes.</title>
        <authorList>
            <person name="Floudas D."/>
            <person name="Binder M."/>
            <person name="Riley R."/>
            <person name="Barry K."/>
            <person name="Blanchette R.A."/>
            <person name="Henrissat B."/>
            <person name="Martinez A.T."/>
            <person name="Otillar R."/>
            <person name="Spatafora J.W."/>
            <person name="Yadav J.S."/>
            <person name="Aerts A."/>
            <person name="Benoit I."/>
            <person name="Boyd A."/>
            <person name="Carlson A."/>
            <person name="Copeland A."/>
            <person name="Coutinho P.M."/>
            <person name="de Vries R.P."/>
            <person name="Ferreira P."/>
            <person name="Findley K."/>
            <person name="Foster B."/>
            <person name="Gaskell J."/>
            <person name="Glotzer D."/>
            <person name="Gorecki P."/>
            <person name="Heitman J."/>
            <person name="Hesse C."/>
            <person name="Hori C."/>
            <person name="Igarashi K."/>
            <person name="Jurgens J.A."/>
            <person name="Kallen N."/>
            <person name="Kersten P."/>
            <person name="Kohler A."/>
            <person name="Kuees U."/>
            <person name="Kumar T.K.A."/>
            <person name="Kuo A."/>
            <person name="LaButti K."/>
            <person name="Larrondo L.F."/>
            <person name="Lindquist E."/>
            <person name="Ling A."/>
            <person name="Lombard V."/>
            <person name="Lucas S."/>
            <person name="Lundell T."/>
            <person name="Martin R."/>
            <person name="McLaughlin D.J."/>
            <person name="Morgenstern I."/>
            <person name="Morin E."/>
            <person name="Murat C."/>
            <person name="Nagy L.G."/>
            <person name="Nolan M."/>
            <person name="Ohm R.A."/>
            <person name="Patyshakuliyeva A."/>
            <person name="Rokas A."/>
            <person name="Ruiz-Duenas F.J."/>
            <person name="Sabat G."/>
            <person name="Salamov A."/>
            <person name="Samejima M."/>
            <person name="Schmutz J."/>
            <person name="Slot J.C."/>
            <person name="St John F."/>
            <person name="Stenlid J."/>
            <person name="Sun H."/>
            <person name="Sun S."/>
            <person name="Syed K."/>
            <person name="Tsang A."/>
            <person name="Wiebenga A."/>
            <person name="Young D."/>
            <person name="Pisabarro A."/>
            <person name="Eastwood D.C."/>
            <person name="Martin F."/>
            <person name="Cullen D."/>
            <person name="Grigoriev I.V."/>
            <person name="Hibbett D.S."/>
        </authorList>
    </citation>
    <scope>NUCLEOTIDE SEQUENCE</scope>
    <source>
        <strain evidence="3">FP-58527</strain>
    </source>
</reference>
<proteinExistence type="predicted"/>
<evidence type="ECO:0000313" key="2">
    <source>
        <dbReference type="EMBL" id="EPS95812.1"/>
    </source>
</evidence>
<organism evidence="2 3">
    <name type="scientific">Fomitopsis schrenkii</name>
    <name type="common">Brown rot fungus</name>
    <dbReference type="NCBI Taxonomy" id="2126942"/>
    <lineage>
        <taxon>Eukaryota</taxon>
        <taxon>Fungi</taxon>
        <taxon>Dikarya</taxon>
        <taxon>Basidiomycota</taxon>
        <taxon>Agaricomycotina</taxon>
        <taxon>Agaricomycetes</taxon>
        <taxon>Polyporales</taxon>
        <taxon>Fomitopsis</taxon>
    </lineage>
</organism>
<dbReference type="AlphaFoldDB" id="S8DT93"/>
<feature type="compositionally biased region" description="Low complexity" evidence="1">
    <location>
        <begin position="41"/>
        <end position="51"/>
    </location>
</feature>
<accession>S8DT93</accession>
<gene>
    <name evidence="2" type="ORF">FOMPIDRAFT_1025601</name>
</gene>